<dbReference type="InterPro" id="IPR000608">
    <property type="entry name" value="UBC"/>
</dbReference>
<evidence type="ECO:0000313" key="4">
    <source>
        <dbReference type="Proteomes" id="UP001056384"/>
    </source>
</evidence>
<protein>
    <submittedName>
        <fullName evidence="3">Ubiquitin-conjugating enzyme E2, ubiquitin-conjugating enzyme/RWD</fullName>
    </submittedName>
</protein>
<dbReference type="PROSITE" id="PS50127">
    <property type="entry name" value="UBC_2"/>
    <property type="match status" value="1"/>
</dbReference>
<keyword evidence="4" id="KW-1185">Reference proteome</keyword>
<keyword evidence="1" id="KW-0833">Ubl conjugation pathway</keyword>
<accession>A0A9Q9EJ82</accession>
<dbReference type="PANTHER" id="PTHR24067">
    <property type="entry name" value="UBIQUITIN-CONJUGATING ENZYME E2"/>
    <property type="match status" value="1"/>
</dbReference>
<gene>
    <name evidence="3" type="ORF">Slin15195_G052060</name>
</gene>
<dbReference type="Pfam" id="PF00179">
    <property type="entry name" value="UQ_con"/>
    <property type="match status" value="1"/>
</dbReference>
<evidence type="ECO:0000313" key="3">
    <source>
        <dbReference type="EMBL" id="USW51887.1"/>
    </source>
</evidence>
<sequence length="144" mass="16214">MAFHANLLTDELCKGRLLRDIDELRRKPYPGIELHVHESDIRTACLVLTPAGEEPLHLTLHFTSFYPLEPPDVTLQSSISHPNVFDDRLCLNMLTSDDGYTPAYTLKGICIQLLSFFASDTMEQMWGEHGGKVDRKKWQAGGAS</sequence>
<evidence type="ECO:0000256" key="1">
    <source>
        <dbReference type="ARBA" id="ARBA00022786"/>
    </source>
</evidence>
<dbReference type="OrthoDB" id="109543at2759"/>
<feature type="domain" description="UBC core" evidence="2">
    <location>
        <begin position="3"/>
        <end position="144"/>
    </location>
</feature>
<evidence type="ECO:0000259" key="2">
    <source>
        <dbReference type="PROSITE" id="PS50127"/>
    </source>
</evidence>
<proteinExistence type="predicted"/>
<name>A0A9Q9EJ82_9PEZI</name>
<organism evidence="3 4">
    <name type="scientific">Septoria linicola</name>
    <dbReference type="NCBI Taxonomy" id="215465"/>
    <lineage>
        <taxon>Eukaryota</taxon>
        <taxon>Fungi</taxon>
        <taxon>Dikarya</taxon>
        <taxon>Ascomycota</taxon>
        <taxon>Pezizomycotina</taxon>
        <taxon>Dothideomycetes</taxon>
        <taxon>Dothideomycetidae</taxon>
        <taxon>Mycosphaerellales</taxon>
        <taxon>Mycosphaerellaceae</taxon>
        <taxon>Septoria</taxon>
    </lineage>
</organism>
<dbReference type="Proteomes" id="UP001056384">
    <property type="component" value="Chromosome 4"/>
</dbReference>
<dbReference type="SMART" id="SM00212">
    <property type="entry name" value="UBCc"/>
    <property type="match status" value="1"/>
</dbReference>
<dbReference type="Gene3D" id="3.10.110.10">
    <property type="entry name" value="Ubiquitin Conjugating Enzyme"/>
    <property type="match status" value="1"/>
</dbReference>
<dbReference type="EMBL" id="CP099421">
    <property type="protein sequence ID" value="USW51887.1"/>
    <property type="molecule type" value="Genomic_DNA"/>
</dbReference>
<reference evidence="3" key="1">
    <citation type="submission" date="2022-06" db="EMBL/GenBank/DDBJ databases">
        <title>Complete genome sequences of two strains of the flax pathogen Septoria linicola.</title>
        <authorList>
            <person name="Lapalu N."/>
            <person name="Simon A."/>
            <person name="Demenou B."/>
            <person name="Paumier D."/>
            <person name="Guillot M.-P."/>
            <person name="Gout L."/>
            <person name="Valade R."/>
        </authorList>
    </citation>
    <scope>NUCLEOTIDE SEQUENCE</scope>
    <source>
        <strain evidence="3">SE15195</strain>
    </source>
</reference>
<dbReference type="InterPro" id="IPR016135">
    <property type="entry name" value="UBQ-conjugating_enzyme/RWD"/>
</dbReference>
<dbReference type="AlphaFoldDB" id="A0A9Q9EJ82"/>
<dbReference type="SUPFAM" id="SSF54495">
    <property type="entry name" value="UBC-like"/>
    <property type="match status" value="1"/>
</dbReference>
<dbReference type="InterPro" id="IPR050113">
    <property type="entry name" value="Ub_conjugating_enzyme"/>
</dbReference>